<name>A0A9D2Y2D5_NOTFU</name>
<sequence>MKYFCDDTVKEKCQRLQSTHSKYGINGEDRPEVTDLMNATFSLQRKHINRIPAPSLIDLQTSWPYLFTLRGIFSHFELLTDVAVLRALELSIEEFGNAIVEYFHTKVKTANVQTILAQEETDDLTFLVVQLLMAHFKESPDGLILTTDEFATAADVETSLSLPASPRLILRGSEQKPSGWMVSAEGHVIFEGVLPTFSTGLAAVFATLYILNPQNQDEAAETLEFVQG</sequence>
<dbReference type="PANTHER" id="PTHR31025:SF30">
    <property type="entry name" value="SI:DKEY-15H8.17"/>
    <property type="match status" value="1"/>
</dbReference>
<reference evidence="1" key="1">
    <citation type="submission" date="2020-03" db="EMBL/GenBank/DDBJ databases">
        <title>Intra-Species Differences in Population Size shape Life History and Genome Evolution.</title>
        <authorList>
            <person name="Willemsen D."/>
            <person name="Cui R."/>
            <person name="Valenzano D.R."/>
        </authorList>
    </citation>
    <scope>NUCLEOTIDE SEQUENCE</scope>
    <source>
        <strain evidence="1">GRZ</strain>
        <tissue evidence="1">Whole</tissue>
    </source>
</reference>
<evidence type="ECO:0000313" key="2">
    <source>
        <dbReference type="Proteomes" id="UP000822369"/>
    </source>
</evidence>
<protein>
    <submittedName>
        <fullName evidence="1">LOC107373058-like protein</fullName>
    </submittedName>
</protein>
<dbReference type="Proteomes" id="UP000822369">
    <property type="component" value="Chromosome 11"/>
</dbReference>
<dbReference type="KEGG" id="nfu:107373058"/>
<proteinExistence type="predicted"/>
<evidence type="ECO:0000313" key="1">
    <source>
        <dbReference type="EMBL" id="KAF7212939.1"/>
    </source>
</evidence>
<dbReference type="EMBL" id="JAAVVJ010000011">
    <property type="protein sequence ID" value="KAF7212939.1"/>
    <property type="molecule type" value="Genomic_DNA"/>
</dbReference>
<comment type="caution">
    <text evidence="1">The sequence shown here is derived from an EMBL/GenBank/DDBJ whole genome shotgun (WGS) entry which is preliminary data.</text>
</comment>
<dbReference type="PANTHER" id="PTHR31025">
    <property type="entry name" value="SI:CH211-196P9.1-RELATED"/>
    <property type="match status" value="1"/>
</dbReference>
<dbReference type="AlphaFoldDB" id="A0A9D2Y2D5"/>
<accession>A0A9D2Y2D5</accession>
<gene>
    <name evidence="1" type="ORF">G4P62_019472</name>
</gene>
<organism evidence="1 2">
    <name type="scientific">Nothobranchius furzeri</name>
    <name type="common">Turquoise killifish</name>
    <dbReference type="NCBI Taxonomy" id="105023"/>
    <lineage>
        <taxon>Eukaryota</taxon>
        <taxon>Metazoa</taxon>
        <taxon>Chordata</taxon>
        <taxon>Craniata</taxon>
        <taxon>Vertebrata</taxon>
        <taxon>Euteleostomi</taxon>
        <taxon>Actinopterygii</taxon>
        <taxon>Neopterygii</taxon>
        <taxon>Teleostei</taxon>
        <taxon>Neoteleostei</taxon>
        <taxon>Acanthomorphata</taxon>
        <taxon>Ovalentaria</taxon>
        <taxon>Atherinomorphae</taxon>
        <taxon>Cyprinodontiformes</taxon>
        <taxon>Nothobranchiidae</taxon>
        <taxon>Nothobranchius</taxon>
    </lineage>
</organism>